<comment type="catalytic activity">
    <reaction evidence="6 9 10">
        <text>4-methyl-5-(2-phosphooxyethyl)-thiazole + 4-amino-2-methyl-5-(diphosphooxymethyl)pyrimidine + H(+) = thiamine phosphate + diphosphate</text>
        <dbReference type="Rhea" id="RHEA:22328"/>
        <dbReference type="ChEBI" id="CHEBI:15378"/>
        <dbReference type="ChEBI" id="CHEBI:33019"/>
        <dbReference type="ChEBI" id="CHEBI:37575"/>
        <dbReference type="ChEBI" id="CHEBI:57841"/>
        <dbReference type="ChEBI" id="CHEBI:58296"/>
        <dbReference type="EC" id="2.5.1.3"/>
    </reaction>
</comment>
<evidence type="ECO:0000259" key="12">
    <source>
        <dbReference type="Pfam" id="PF02581"/>
    </source>
</evidence>
<evidence type="ECO:0000256" key="3">
    <source>
        <dbReference type="ARBA" id="ARBA00022723"/>
    </source>
</evidence>
<evidence type="ECO:0000256" key="1">
    <source>
        <dbReference type="ARBA" id="ARBA00005165"/>
    </source>
</evidence>
<feature type="binding site" evidence="9">
    <location>
        <begin position="189"/>
        <end position="190"/>
    </location>
    <ligand>
        <name>2-[(2R,5Z)-2-carboxy-4-methylthiazol-5(2H)-ylidene]ethyl phosphate</name>
        <dbReference type="ChEBI" id="CHEBI:62899"/>
    </ligand>
</feature>
<dbReference type="UniPathway" id="UPA00060">
    <property type="reaction ID" value="UER00141"/>
</dbReference>
<dbReference type="Gene3D" id="3.20.20.70">
    <property type="entry name" value="Aldolase class I"/>
    <property type="match status" value="1"/>
</dbReference>
<feature type="binding site" evidence="9">
    <location>
        <position position="75"/>
    </location>
    <ligand>
        <name>Mg(2+)</name>
        <dbReference type="ChEBI" id="CHEBI:18420"/>
    </ligand>
</feature>
<dbReference type="InterPro" id="IPR013785">
    <property type="entry name" value="Aldolase_TIM"/>
</dbReference>
<dbReference type="HAMAP" id="MF_00097">
    <property type="entry name" value="TMP_synthase"/>
    <property type="match status" value="1"/>
</dbReference>
<feature type="binding site" evidence="9">
    <location>
        <position position="112"/>
    </location>
    <ligand>
        <name>4-amino-2-methyl-5-(diphosphooxymethyl)pyrimidine</name>
        <dbReference type="ChEBI" id="CHEBI:57841"/>
    </ligand>
</feature>
<evidence type="ECO:0000256" key="8">
    <source>
        <dbReference type="ARBA" id="ARBA00047883"/>
    </source>
</evidence>
<comment type="pathway">
    <text evidence="1 9 11">Cofactor biosynthesis; thiamine diphosphate biosynthesis; thiamine phosphate from 4-amino-2-methyl-5-diphosphomethylpyrimidine and 4-methyl-5-(2-phosphoethyl)-thiazole: step 1/1.</text>
</comment>
<keyword evidence="5 9" id="KW-0784">Thiamine biosynthesis</keyword>
<feature type="binding site" evidence="9">
    <location>
        <begin position="38"/>
        <end position="42"/>
    </location>
    <ligand>
        <name>4-amino-2-methyl-5-(diphosphooxymethyl)pyrimidine</name>
        <dbReference type="ChEBI" id="CHEBI:57841"/>
    </ligand>
</feature>
<dbReference type="PANTHER" id="PTHR20857">
    <property type="entry name" value="THIAMINE-PHOSPHATE PYROPHOSPHORYLASE"/>
    <property type="match status" value="1"/>
</dbReference>
<comment type="caution">
    <text evidence="13">The sequence shown here is derived from an EMBL/GenBank/DDBJ whole genome shotgun (WGS) entry which is preliminary data.</text>
</comment>
<dbReference type="Pfam" id="PF02581">
    <property type="entry name" value="TMP-TENI"/>
    <property type="match status" value="1"/>
</dbReference>
<feature type="binding site" evidence="9">
    <location>
        <position position="94"/>
    </location>
    <ligand>
        <name>Mg(2+)</name>
        <dbReference type="ChEBI" id="CHEBI:18420"/>
    </ligand>
</feature>
<keyword evidence="3 9" id="KW-0479">Metal-binding</keyword>
<proteinExistence type="inferred from homology"/>
<dbReference type="GO" id="GO:0004789">
    <property type="term" value="F:thiamine-phosphate diphosphorylase activity"/>
    <property type="evidence" value="ECO:0007669"/>
    <property type="project" value="UniProtKB-UniRule"/>
</dbReference>
<dbReference type="InterPro" id="IPR022998">
    <property type="entry name" value="ThiamineP_synth_TenI"/>
</dbReference>
<accession>A0A519BAU2</accession>
<name>A0A519BAU2_9DELT</name>
<evidence type="ECO:0000256" key="7">
    <source>
        <dbReference type="ARBA" id="ARBA00047851"/>
    </source>
</evidence>
<evidence type="ECO:0000256" key="6">
    <source>
        <dbReference type="ARBA" id="ARBA00047334"/>
    </source>
</evidence>
<dbReference type="GO" id="GO:0000287">
    <property type="term" value="F:magnesium ion binding"/>
    <property type="evidence" value="ECO:0007669"/>
    <property type="project" value="UniProtKB-UniRule"/>
</dbReference>
<organism evidence="13 14">
    <name type="scientific">Candidatus Acidulodesulfobacterium ferriphilum</name>
    <dbReference type="NCBI Taxonomy" id="2597223"/>
    <lineage>
        <taxon>Bacteria</taxon>
        <taxon>Deltaproteobacteria</taxon>
        <taxon>Candidatus Acidulodesulfobacterales</taxon>
        <taxon>Candidatus Acidulodesulfobacterium</taxon>
    </lineage>
</organism>
<evidence type="ECO:0000256" key="5">
    <source>
        <dbReference type="ARBA" id="ARBA00022977"/>
    </source>
</evidence>
<dbReference type="EC" id="2.5.1.3" evidence="9"/>
<evidence type="ECO:0000256" key="11">
    <source>
        <dbReference type="RuleBase" id="RU004253"/>
    </source>
</evidence>
<feature type="binding site" evidence="9">
    <location>
        <begin position="138"/>
        <end position="140"/>
    </location>
    <ligand>
        <name>2-[(2R,5Z)-2-carboxy-4-methylthiazol-5(2H)-ylidene]ethyl phosphate</name>
        <dbReference type="ChEBI" id="CHEBI:62899"/>
    </ligand>
</feature>
<dbReference type="InterPro" id="IPR036206">
    <property type="entry name" value="ThiamineP_synth_sf"/>
</dbReference>
<dbReference type="GO" id="GO:0009228">
    <property type="term" value="P:thiamine biosynthetic process"/>
    <property type="evidence" value="ECO:0007669"/>
    <property type="project" value="UniProtKB-KW"/>
</dbReference>
<dbReference type="Proteomes" id="UP000320813">
    <property type="component" value="Unassembled WGS sequence"/>
</dbReference>
<dbReference type="EMBL" id="SGBD01000003">
    <property type="protein sequence ID" value="RZD14393.1"/>
    <property type="molecule type" value="Genomic_DNA"/>
</dbReference>
<dbReference type="CDD" id="cd00564">
    <property type="entry name" value="TMP_TenI"/>
    <property type="match status" value="1"/>
</dbReference>
<evidence type="ECO:0000313" key="13">
    <source>
        <dbReference type="EMBL" id="RZD14393.1"/>
    </source>
</evidence>
<dbReference type="GO" id="GO:0009229">
    <property type="term" value="P:thiamine diphosphate biosynthetic process"/>
    <property type="evidence" value="ECO:0007669"/>
    <property type="project" value="UniProtKB-UniRule"/>
</dbReference>
<evidence type="ECO:0000256" key="4">
    <source>
        <dbReference type="ARBA" id="ARBA00022842"/>
    </source>
</evidence>
<keyword evidence="2 9" id="KW-0808">Transferase</keyword>
<dbReference type="InterPro" id="IPR034291">
    <property type="entry name" value="TMP_synthase"/>
</dbReference>
<keyword evidence="4 9" id="KW-0460">Magnesium</keyword>
<reference evidence="13 14" key="1">
    <citation type="submission" date="2019-01" db="EMBL/GenBank/DDBJ databases">
        <title>Insights into ecological role of a new deltaproteobacterial order Candidatus Sinidesulfobacterales (Sva0485) by metagenomics and metatranscriptomics.</title>
        <authorList>
            <person name="Tan S."/>
            <person name="Liu J."/>
            <person name="Fang Y."/>
            <person name="Hedlund B.P."/>
            <person name="Lian Z.H."/>
            <person name="Huang L.Y."/>
            <person name="Li J.T."/>
            <person name="Huang L.N."/>
            <person name="Li W.J."/>
            <person name="Jiang H.C."/>
            <person name="Dong H.L."/>
            <person name="Shu W.S."/>
        </authorList>
    </citation>
    <scope>NUCLEOTIDE SEQUENCE [LARGE SCALE GENOMIC DNA]</scope>
    <source>
        <strain evidence="13">AP3</strain>
    </source>
</reference>
<feature type="domain" description="Thiamine phosphate synthase/TenI" evidence="12">
    <location>
        <begin position="21"/>
        <end position="192"/>
    </location>
</feature>
<evidence type="ECO:0000256" key="2">
    <source>
        <dbReference type="ARBA" id="ARBA00022679"/>
    </source>
</evidence>
<dbReference type="AlphaFoldDB" id="A0A519BAU2"/>
<comment type="similarity">
    <text evidence="9 10">Belongs to the thiamine-phosphate synthase family.</text>
</comment>
<sequence>MNRFNFQIITKDFDITEYKTYLGELSRIAVKSHADVLQLRNKQLTARDIYYAALYIKNLLNKFSSDRKPLLIVNDRPDIAACAGADGVHIGQDDFPLAMIKKNYPNLIVGVSADNLKQALDAQNNGADYIGAGPVYGTSSKIDAGNIMSPEILKTICRNVKIPVIAIGGINTYNIEELAAYGVKGAAVISAVSDSINPLETAVAFRRNIDKMTGVKNIDRI</sequence>
<comment type="catalytic activity">
    <reaction evidence="7 9 10">
        <text>2-(2-carboxy-4-methylthiazol-5-yl)ethyl phosphate + 4-amino-2-methyl-5-(diphosphooxymethyl)pyrimidine + 2 H(+) = thiamine phosphate + CO2 + diphosphate</text>
        <dbReference type="Rhea" id="RHEA:47848"/>
        <dbReference type="ChEBI" id="CHEBI:15378"/>
        <dbReference type="ChEBI" id="CHEBI:16526"/>
        <dbReference type="ChEBI" id="CHEBI:33019"/>
        <dbReference type="ChEBI" id="CHEBI:37575"/>
        <dbReference type="ChEBI" id="CHEBI:57841"/>
        <dbReference type="ChEBI" id="CHEBI:62890"/>
        <dbReference type="EC" id="2.5.1.3"/>
    </reaction>
</comment>
<gene>
    <name evidence="9 13" type="primary">thiE</name>
    <name evidence="13" type="ORF">EVJ47_06935</name>
</gene>
<feature type="binding site" evidence="9">
    <location>
        <position position="141"/>
    </location>
    <ligand>
        <name>4-amino-2-methyl-5-(diphosphooxymethyl)pyrimidine</name>
        <dbReference type="ChEBI" id="CHEBI:57841"/>
    </ligand>
</feature>
<dbReference type="SUPFAM" id="SSF51391">
    <property type="entry name" value="Thiamin phosphate synthase"/>
    <property type="match status" value="1"/>
</dbReference>
<feature type="binding site" evidence="9">
    <location>
        <position position="169"/>
    </location>
    <ligand>
        <name>2-[(2R,5Z)-2-carboxy-4-methylthiazol-5(2H)-ylidene]ethyl phosphate</name>
        <dbReference type="ChEBI" id="CHEBI:62899"/>
    </ligand>
</feature>
<dbReference type="NCBIfam" id="TIGR00693">
    <property type="entry name" value="thiE"/>
    <property type="match status" value="1"/>
</dbReference>
<dbReference type="PANTHER" id="PTHR20857:SF23">
    <property type="entry name" value="THIAMINE BIOSYNTHETIC BIFUNCTIONAL ENZYME"/>
    <property type="match status" value="1"/>
</dbReference>
<evidence type="ECO:0000256" key="9">
    <source>
        <dbReference type="HAMAP-Rule" id="MF_00097"/>
    </source>
</evidence>
<protein>
    <recommendedName>
        <fullName evidence="9">Thiamine-phosphate synthase</fullName>
        <shortName evidence="9">TP synthase</shortName>
        <shortName evidence="9">TPS</shortName>
        <ecNumber evidence="9">2.5.1.3</ecNumber>
    </recommendedName>
    <alternativeName>
        <fullName evidence="9">Thiamine-phosphate pyrophosphorylase</fullName>
        <shortName evidence="9">TMP pyrophosphorylase</shortName>
        <shortName evidence="9">TMP-PPase</shortName>
    </alternativeName>
</protein>
<comment type="cofactor">
    <cofactor evidence="9">
        <name>Mg(2+)</name>
        <dbReference type="ChEBI" id="CHEBI:18420"/>
    </cofactor>
    <text evidence="9">Binds 1 Mg(2+) ion per subunit.</text>
</comment>
<evidence type="ECO:0000313" key="14">
    <source>
        <dbReference type="Proteomes" id="UP000320813"/>
    </source>
</evidence>
<evidence type="ECO:0000256" key="10">
    <source>
        <dbReference type="RuleBase" id="RU003826"/>
    </source>
</evidence>
<feature type="binding site" evidence="9">
    <location>
        <position position="74"/>
    </location>
    <ligand>
        <name>4-amino-2-methyl-5-(diphosphooxymethyl)pyrimidine</name>
        <dbReference type="ChEBI" id="CHEBI:57841"/>
    </ligand>
</feature>
<comment type="catalytic activity">
    <reaction evidence="8 9 10">
        <text>2-[(2R,5Z)-2-carboxy-4-methylthiazol-5(2H)-ylidene]ethyl phosphate + 4-amino-2-methyl-5-(diphosphooxymethyl)pyrimidine + 2 H(+) = thiamine phosphate + CO2 + diphosphate</text>
        <dbReference type="Rhea" id="RHEA:47844"/>
        <dbReference type="ChEBI" id="CHEBI:15378"/>
        <dbReference type="ChEBI" id="CHEBI:16526"/>
        <dbReference type="ChEBI" id="CHEBI:33019"/>
        <dbReference type="ChEBI" id="CHEBI:37575"/>
        <dbReference type="ChEBI" id="CHEBI:57841"/>
        <dbReference type="ChEBI" id="CHEBI:62899"/>
        <dbReference type="EC" id="2.5.1.3"/>
    </reaction>
</comment>
<comment type="function">
    <text evidence="9">Condenses 4-methyl-5-(beta-hydroxyethyl)thiazole monophosphate (THZ-P) and 2-methyl-4-amino-5-hydroxymethyl pyrimidine pyrophosphate (HMP-PP) to form thiamine monophosphate (TMP).</text>
</comment>
<dbReference type="GO" id="GO:0005737">
    <property type="term" value="C:cytoplasm"/>
    <property type="evidence" value="ECO:0007669"/>
    <property type="project" value="TreeGrafter"/>
</dbReference>